<protein>
    <submittedName>
        <fullName evidence="2">VOC family protein</fullName>
    </submittedName>
</protein>
<gene>
    <name evidence="2" type="ORF">AAEO60_10230</name>
</gene>
<accession>A0ABU9IFP3</accession>
<dbReference type="InterPro" id="IPR037523">
    <property type="entry name" value="VOC_core"/>
</dbReference>
<organism evidence="2 3">
    <name type="scientific">Aurantiacibacter gilvus</name>
    <dbReference type="NCBI Taxonomy" id="3139141"/>
    <lineage>
        <taxon>Bacteria</taxon>
        <taxon>Pseudomonadati</taxon>
        <taxon>Pseudomonadota</taxon>
        <taxon>Alphaproteobacteria</taxon>
        <taxon>Sphingomonadales</taxon>
        <taxon>Erythrobacteraceae</taxon>
        <taxon>Aurantiacibacter</taxon>
    </lineage>
</organism>
<evidence type="ECO:0000259" key="1">
    <source>
        <dbReference type="PROSITE" id="PS51819"/>
    </source>
</evidence>
<sequence length="351" mass="39968">MIVSRFYGDTIMAITGIRRLTYLVEDVGECTRFFSDFGLPLVEQADDAARFVLPDGSEVRLLLRGHADLPQVTAQTGKGVFECCWAVDSDVALKRLVTSLEPDHEIEYRPDGTVRFVTPFGQAIALEAWQPRPVFGAPTPLNTVGRIERLNQPRKWIARALPKRTHHCVWTFPDVQQAVEYYRDRLGFRITDMQKGFGVYMRADGAYEHHSIFLADAHAPMPGFNGTLKFHHANWEVEDIDEMMVAKNHLDRRGYEFGDWNWGMGRHRLTSAAFLYVPCPAGGDAEYGSDCDCVDDSWKPRIWDGAFGTAIFMTNLPDFMKEEPNWDVTYAREDQLHYHRADSDPLAEAAE</sequence>
<evidence type="ECO:0000313" key="2">
    <source>
        <dbReference type="EMBL" id="MEL1251050.1"/>
    </source>
</evidence>
<dbReference type="EMBL" id="JBBYHV010000002">
    <property type="protein sequence ID" value="MEL1251050.1"/>
    <property type="molecule type" value="Genomic_DNA"/>
</dbReference>
<proteinExistence type="predicted"/>
<feature type="domain" description="VOC" evidence="1">
    <location>
        <begin position="164"/>
        <end position="290"/>
    </location>
</feature>
<name>A0ABU9IFP3_9SPHN</name>
<dbReference type="Gene3D" id="3.10.180.10">
    <property type="entry name" value="2,3-Dihydroxybiphenyl 1,2-Dioxygenase, domain 1"/>
    <property type="match status" value="2"/>
</dbReference>
<keyword evidence="3" id="KW-1185">Reference proteome</keyword>
<comment type="caution">
    <text evidence="2">The sequence shown here is derived from an EMBL/GenBank/DDBJ whole genome shotgun (WGS) entry which is preliminary data.</text>
</comment>
<dbReference type="RefSeq" id="WP_341673617.1">
    <property type="nucleotide sequence ID" value="NZ_JBBYHV010000002.1"/>
</dbReference>
<dbReference type="InterPro" id="IPR029068">
    <property type="entry name" value="Glyas_Bleomycin-R_OHBP_Dase"/>
</dbReference>
<dbReference type="SUPFAM" id="SSF54593">
    <property type="entry name" value="Glyoxalase/Bleomycin resistance protein/Dihydroxybiphenyl dioxygenase"/>
    <property type="match status" value="1"/>
</dbReference>
<dbReference type="InterPro" id="IPR004360">
    <property type="entry name" value="Glyas_Fos-R_dOase_dom"/>
</dbReference>
<evidence type="ECO:0000313" key="3">
    <source>
        <dbReference type="Proteomes" id="UP001497045"/>
    </source>
</evidence>
<dbReference type="Pfam" id="PF00903">
    <property type="entry name" value="Glyoxalase"/>
    <property type="match status" value="1"/>
</dbReference>
<dbReference type="PROSITE" id="PS51819">
    <property type="entry name" value="VOC"/>
    <property type="match status" value="1"/>
</dbReference>
<reference evidence="2 3" key="1">
    <citation type="submission" date="2024-04" db="EMBL/GenBank/DDBJ databases">
        <title>Aurantiacibacter sp. DGU6 16S ribosomal RNA gene Genome sequencing and assembly.</title>
        <authorList>
            <person name="Park S."/>
        </authorList>
    </citation>
    <scope>NUCLEOTIDE SEQUENCE [LARGE SCALE GENOMIC DNA]</scope>
    <source>
        <strain evidence="2 3">DGU6</strain>
    </source>
</reference>
<dbReference type="Proteomes" id="UP001497045">
    <property type="component" value="Unassembled WGS sequence"/>
</dbReference>